<dbReference type="Gene3D" id="3.10.20.310">
    <property type="entry name" value="membrane protein fhac"/>
    <property type="match status" value="1"/>
</dbReference>
<evidence type="ECO:0000256" key="1">
    <source>
        <dbReference type="ARBA" id="ARBA00004370"/>
    </source>
</evidence>
<dbReference type="PANTHER" id="PTHR35851:SF1">
    <property type="entry name" value="CELL DIVISION PROTEIN FTSQ"/>
    <property type="match status" value="1"/>
</dbReference>
<feature type="domain" description="POTRA" evidence="11">
    <location>
        <begin position="90"/>
        <end position="158"/>
    </location>
</feature>
<evidence type="ECO:0000256" key="4">
    <source>
        <dbReference type="ARBA" id="ARBA00022618"/>
    </source>
</evidence>
<evidence type="ECO:0000259" key="11">
    <source>
        <dbReference type="PROSITE" id="PS51779"/>
    </source>
</evidence>
<dbReference type="Proteomes" id="UP001259803">
    <property type="component" value="Unassembled WGS sequence"/>
</dbReference>
<dbReference type="InterPro" id="IPR013685">
    <property type="entry name" value="POTRA_FtsQ_type"/>
</dbReference>
<reference evidence="12 13" key="1">
    <citation type="submission" date="2023-09" db="EMBL/GenBank/DDBJ databases">
        <authorList>
            <person name="Rey-Velasco X."/>
        </authorList>
    </citation>
    <scope>NUCLEOTIDE SEQUENCE [LARGE SCALE GENOMIC DNA]</scope>
    <source>
        <strain evidence="12 13">F390</strain>
    </source>
</reference>
<dbReference type="PROSITE" id="PS51779">
    <property type="entry name" value="POTRA"/>
    <property type="match status" value="1"/>
</dbReference>
<gene>
    <name evidence="9" type="primary">ftsQ</name>
    <name evidence="12" type="ORF">RM533_05580</name>
</gene>
<dbReference type="HAMAP" id="MF_00911">
    <property type="entry name" value="FtsQ_subfam"/>
    <property type="match status" value="1"/>
</dbReference>
<keyword evidence="7 9" id="KW-0472">Membrane</keyword>
<dbReference type="RefSeq" id="WP_311340228.1">
    <property type="nucleotide sequence ID" value="NZ_JAVRHS010000003.1"/>
</dbReference>
<evidence type="ECO:0000313" key="13">
    <source>
        <dbReference type="Proteomes" id="UP001259803"/>
    </source>
</evidence>
<name>A0ABU2ZGE2_9SPHN</name>
<comment type="similarity">
    <text evidence="9">Belongs to the FtsQ/DivIB family. FtsQ subfamily.</text>
</comment>
<dbReference type="InterPro" id="IPR005548">
    <property type="entry name" value="Cell_div_FtsQ/DivIB_C"/>
</dbReference>
<evidence type="ECO:0000256" key="9">
    <source>
        <dbReference type="HAMAP-Rule" id="MF_00911"/>
    </source>
</evidence>
<dbReference type="Pfam" id="PF03799">
    <property type="entry name" value="FtsQ_DivIB_C"/>
    <property type="match status" value="1"/>
</dbReference>
<dbReference type="InterPro" id="IPR026579">
    <property type="entry name" value="FtsQ"/>
</dbReference>
<evidence type="ECO:0000256" key="5">
    <source>
        <dbReference type="ARBA" id="ARBA00022692"/>
    </source>
</evidence>
<keyword evidence="4 9" id="KW-0132">Cell division</keyword>
<evidence type="ECO:0000313" key="12">
    <source>
        <dbReference type="EMBL" id="MDT0575649.1"/>
    </source>
</evidence>
<sequence length="309" mass="33681">MNAAVRSKSSRRGGATAGKARRQRGGRGKAGGTMVRLMASLPVSEHGLQRMFQTLILIAVVLALWGLAIAAGVPQMLREHTASAAAQAGLIVRRVDVRGVERMDEQAIYAAVIAARETPMPLLDLTVIRSSLVKMPWVREARVSRQLPDTLVIDVVERTPHAVLRRGRDHVLIDRDGHQLELVDRPRAGTMLVLSGDGAERRVADLSRLLDLAPALKRIVREAEWIGNRRWNLTFATGQIIALPEGSAEASQALVSFARMNEANRLLGGKVAVFDMRASDRMYLRVPGHADEQAVLAAERKRAAQQAGG</sequence>
<comment type="subcellular location">
    <subcellularLocation>
        <location evidence="9">Cell inner membrane</location>
        <topology evidence="9">Single-pass type II membrane protein</topology>
    </subcellularLocation>
    <subcellularLocation>
        <location evidence="1">Membrane</location>
    </subcellularLocation>
    <text evidence="9">Localizes to the division septum.</text>
</comment>
<organism evidence="12 13">
    <name type="scientific">Croceicoccus esteveae</name>
    <dbReference type="NCBI Taxonomy" id="3075597"/>
    <lineage>
        <taxon>Bacteria</taxon>
        <taxon>Pseudomonadati</taxon>
        <taxon>Pseudomonadota</taxon>
        <taxon>Alphaproteobacteria</taxon>
        <taxon>Sphingomonadales</taxon>
        <taxon>Erythrobacteraceae</taxon>
        <taxon>Croceicoccus</taxon>
    </lineage>
</organism>
<dbReference type="EMBL" id="JAVRHS010000003">
    <property type="protein sequence ID" value="MDT0575649.1"/>
    <property type="molecule type" value="Genomic_DNA"/>
</dbReference>
<keyword evidence="13" id="KW-1185">Reference proteome</keyword>
<evidence type="ECO:0000256" key="6">
    <source>
        <dbReference type="ARBA" id="ARBA00022989"/>
    </source>
</evidence>
<dbReference type="PANTHER" id="PTHR35851">
    <property type="entry name" value="CELL DIVISION PROTEIN FTSQ"/>
    <property type="match status" value="1"/>
</dbReference>
<evidence type="ECO:0000256" key="8">
    <source>
        <dbReference type="ARBA" id="ARBA00023306"/>
    </source>
</evidence>
<evidence type="ECO:0000256" key="2">
    <source>
        <dbReference type="ARBA" id="ARBA00022475"/>
    </source>
</evidence>
<dbReference type="Pfam" id="PF08478">
    <property type="entry name" value="POTRA_1"/>
    <property type="match status" value="1"/>
</dbReference>
<accession>A0ABU2ZGE2</accession>
<comment type="caution">
    <text evidence="12">The sequence shown here is derived from an EMBL/GenBank/DDBJ whole genome shotgun (WGS) entry which is preliminary data.</text>
</comment>
<keyword evidence="5 9" id="KW-0812">Transmembrane</keyword>
<comment type="function">
    <text evidence="9">Essential cell division protein.</text>
</comment>
<evidence type="ECO:0000256" key="3">
    <source>
        <dbReference type="ARBA" id="ARBA00022519"/>
    </source>
</evidence>
<proteinExistence type="inferred from homology"/>
<evidence type="ECO:0000256" key="7">
    <source>
        <dbReference type="ARBA" id="ARBA00023136"/>
    </source>
</evidence>
<keyword evidence="6 9" id="KW-1133">Transmembrane helix</keyword>
<keyword evidence="2 9" id="KW-1003">Cell membrane</keyword>
<protein>
    <recommendedName>
        <fullName evidence="9">Cell division protein FtsQ</fullName>
    </recommendedName>
</protein>
<keyword evidence="8 9" id="KW-0131">Cell cycle</keyword>
<keyword evidence="3 9" id="KW-0997">Cell inner membrane</keyword>
<dbReference type="InterPro" id="IPR034746">
    <property type="entry name" value="POTRA"/>
</dbReference>
<feature type="region of interest" description="Disordered" evidence="10">
    <location>
        <begin position="1"/>
        <end position="31"/>
    </location>
</feature>
<evidence type="ECO:0000256" key="10">
    <source>
        <dbReference type="SAM" id="MobiDB-lite"/>
    </source>
</evidence>